<proteinExistence type="inferred from homology"/>
<dbReference type="Pfam" id="PF00126">
    <property type="entry name" value="HTH_1"/>
    <property type="match status" value="1"/>
</dbReference>
<dbReference type="Proteomes" id="UP000238348">
    <property type="component" value="Chromosome"/>
</dbReference>
<organism evidence="6 7">
    <name type="scientific">Sorangium cellulosum</name>
    <name type="common">Polyangium cellulosum</name>
    <dbReference type="NCBI Taxonomy" id="56"/>
    <lineage>
        <taxon>Bacteria</taxon>
        <taxon>Pseudomonadati</taxon>
        <taxon>Myxococcota</taxon>
        <taxon>Polyangia</taxon>
        <taxon>Polyangiales</taxon>
        <taxon>Polyangiaceae</taxon>
        <taxon>Sorangium</taxon>
    </lineage>
</organism>
<dbReference type="PANTHER" id="PTHR30118:SF15">
    <property type="entry name" value="TRANSCRIPTIONAL REGULATORY PROTEIN"/>
    <property type="match status" value="1"/>
</dbReference>
<evidence type="ECO:0000259" key="5">
    <source>
        <dbReference type="PROSITE" id="PS50931"/>
    </source>
</evidence>
<evidence type="ECO:0000313" key="7">
    <source>
        <dbReference type="Proteomes" id="UP000238348"/>
    </source>
</evidence>
<dbReference type="SUPFAM" id="SSF46785">
    <property type="entry name" value="Winged helix' DNA-binding domain"/>
    <property type="match status" value="1"/>
</dbReference>
<accession>A0A2L0EW27</accession>
<keyword evidence="3" id="KW-0238">DNA-binding</keyword>
<dbReference type="CDD" id="cd08417">
    <property type="entry name" value="PBP2_Nitroaromatics_like"/>
    <property type="match status" value="1"/>
</dbReference>
<dbReference type="PROSITE" id="PS50931">
    <property type="entry name" value="HTH_LYSR"/>
    <property type="match status" value="1"/>
</dbReference>
<evidence type="ECO:0000256" key="4">
    <source>
        <dbReference type="ARBA" id="ARBA00023163"/>
    </source>
</evidence>
<keyword evidence="2" id="KW-0805">Transcription regulation</keyword>
<dbReference type="InterPro" id="IPR050389">
    <property type="entry name" value="LysR-type_TF"/>
</dbReference>
<sequence length="318" mass="34759">MIGIRIMTAAHLSGIDLNLLVALDALLREAHVTRAAARIGLTQSAMSRSLARLREVLGDPLLVRTGRGMRLTPRAERLAPALGRVLAEIAAVIEDGPRFDPRTSTRTFALISADFGEALLLPPLVERLTREAPGVDIDARGNLQDSFGALEAGELDFALLAQRAARPAIVWTPLYPERFVCLVREGHPAASRKLTAEQFAAIPQVLVAPEGRPGSVIDEVLAGMGLRRRVAVRVASFIAAPEIVARSDLMVTLPERIAARAQRHLPLCAMALPFKVKGFTMGLAWHERMRQDPGHAWFRALAASVGQELKRRRAEERR</sequence>
<evidence type="ECO:0000313" key="6">
    <source>
        <dbReference type="EMBL" id="AUX43469.1"/>
    </source>
</evidence>
<dbReference type="GO" id="GO:0003677">
    <property type="term" value="F:DNA binding"/>
    <property type="evidence" value="ECO:0007669"/>
    <property type="project" value="UniProtKB-KW"/>
</dbReference>
<dbReference type="SUPFAM" id="SSF53850">
    <property type="entry name" value="Periplasmic binding protein-like II"/>
    <property type="match status" value="1"/>
</dbReference>
<reference evidence="6 7" key="1">
    <citation type="submission" date="2015-09" db="EMBL/GenBank/DDBJ databases">
        <title>Sorangium comparison.</title>
        <authorList>
            <person name="Zaburannyi N."/>
            <person name="Bunk B."/>
            <person name="Overmann J."/>
            <person name="Mueller R."/>
        </authorList>
    </citation>
    <scope>NUCLEOTIDE SEQUENCE [LARGE SCALE GENOMIC DNA]</scope>
    <source>
        <strain evidence="6 7">So ce26</strain>
    </source>
</reference>
<name>A0A2L0EW27_SORCE</name>
<feature type="domain" description="HTH lysR-type" evidence="5">
    <location>
        <begin position="15"/>
        <end position="72"/>
    </location>
</feature>
<dbReference type="AlphaFoldDB" id="A0A2L0EW27"/>
<dbReference type="GO" id="GO:0003700">
    <property type="term" value="F:DNA-binding transcription factor activity"/>
    <property type="evidence" value="ECO:0007669"/>
    <property type="project" value="InterPro"/>
</dbReference>
<dbReference type="EMBL" id="CP012673">
    <property type="protein sequence ID" value="AUX43469.1"/>
    <property type="molecule type" value="Genomic_DNA"/>
</dbReference>
<dbReference type="PRINTS" id="PR00039">
    <property type="entry name" value="HTHLYSR"/>
</dbReference>
<dbReference type="Gene3D" id="3.40.190.10">
    <property type="entry name" value="Periplasmic binding protein-like II"/>
    <property type="match status" value="2"/>
</dbReference>
<evidence type="ECO:0000256" key="3">
    <source>
        <dbReference type="ARBA" id="ARBA00023125"/>
    </source>
</evidence>
<dbReference type="InterPro" id="IPR036390">
    <property type="entry name" value="WH_DNA-bd_sf"/>
</dbReference>
<protein>
    <submittedName>
        <fullName evidence="6">LysR family transcriptional regulator</fullName>
    </submittedName>
</protein>
<evidence type="ECO:0000256" key="2">
    <source>
        <dbReference type="ARBA" id="ARBA00023015"/>
    </source>
</evidence>
<dbReference type="PANTHER" id="PTHR30118">
    <property type="entry name" value="HTH-TYPE TRANSCRIPTIONAL REGULATOR LEUO-RELATED"/>
    <property type="match status" value="1"/>
</dbReference>
<dbReference type="Pfam" id="PF03466">
    <property type="entry name" value="LysR_substrate"/>
    <property type="match status" value="1"/>
</dbReference>
<evidence type="ECO:0000256" key="1">
    <source>
        <dbReference type="ARBA" id="ARBA00009437"/>
    </source>
</evidence>
<dbReference type="InterPro" id="IPR005119">
    <property type="entry name" value="LysR_subst-bd"/>
</dbReference>
<dbReference type="InterPro" id="IPR036388">
    <property type="entry name" value="WH-like_DNA-bd_sf"/>
</dbReference>
<dbReference type="InterPro" id="IPR037402">
    <property type="entry name" value="YidZ_PBP2"/>
</dbReference>
<dbReference type="InterPro" id="IPR000847">
    <property type="entry name" value="LysR_HTH_N"/>
</dbReference>
<keyword evidence="4" id="KW-0804">Transcription</keyword>
<dbReference type="Gene3D" id="1.10.10.10">
    <property type="entry name" value="Winged helix-like DNA-binding domain superfamily/Winged helix DNA-binding domain"/>
    <property type="match status" value="1"/>
</dbReference>
<gene>
    <name evidence="6" type="primary">lysR</name>
    <name evidence="6" type="ORF">SOCE26_049180</name>
</gene>
<comment type="similarity">
    <text evidence="1">Belongs to the LysR transcriptional regulatory family.</text>
</comment>